<comment type="caution">
    <text evidence="1">The sequence shown here is derived from an EMBL/GenBank/DDBJ whole genome shotgun (WGS) entry which is preliminary data.</text>
</comment>
<sequence length="137" mass="15696">MSVTRKIGRGRQNRNLILIQYTGTLNKYQKPFLDSEIVKECMLPVVTTLFEEKKGGVSAIQSIPLSARSNTQRTEILAVDIKNTLFKLLQKALCYAIALDESCDIVDEEQMSIFVRFLDITRQIFRKELLTNIAVKR</sequence>
<evidence type="ECO:0008006" key="3">
    <source>
        <dbReference type="Google" id="ProtNLM"/>
    </source>
</evidence>
<dbReference type="PANTHER" id="PTHR45913">
    <property type="entry name" value="EPM2A-INTERACTING PROTEIN 1"/>
    <property type="match status" value="1"/>
</dbReference>
<dbReference type="PANTHER" id="PTHR45913:SF21">
    <property type="entry name" value="DUF4371 DOMAIN-CONTAINING PROTEIN"/>
    <property type="match status" value="1"/>
</dbReference>
<dbReference type="EMBL" id="JARPUR010000003">
    <property type="protein sequence ID" value="KAK4880684.1"/>
    <property type="molecule type" value="Genomic_DNA"/>
</dbReference>
<evidence type="ECO:0000313" key="2">
    <source>
        <dbReference type="Proteomes" id="UP001353858"/>
    </source>
</evidence>
<evidence type="ECO:0000313" key="1">
    <source>
        <dbReference type="EMBL" id="KAK4880684.1"/>
    </source>
</evidence>
<gene>
    <name evidence="1" type="ORF">RN001_008830</name>
</gene>
<name>A0AAN7PXS3_9COLE</name>
<dbReference type="AlphaFoldDB" id="A0AAN7PXS3"/>
<keyword evidence="2" id="KW-1185">Reference proteome</keyword>
<accession>A0AAN7PXS3</accession>
<organism evidence="1 2">
    <name type="scientific">Aquatica leii</name>
    <dbReference type="NCBI Taxonomy" id="1421715"/>
    <lineage>
        <taxon>Eukaryota</taxon>
        <taxon>Metazoa</taxon>
        <taxon>Ecdysozoa</taxon>
        <taxon>Arthropoda</taxon>
        <taxon>Hexapoda</taxon>
        <taxon>Insecta</taxon>
        <taxon>Pterygota</taxon>
        <taxon>Neoptera</taxon>
        <taxon>Endopterygota</taxon>
        <taxon>Coleoptera</taxon>
        <taxon>Polyphaga</taxon>
        <taxon>Elateriformia</taxon>
        <taxon>Elateroidea</taxon>
        <taxon>Lampyridae</taxon>
        <taxon>Luciolinae</taxon>
        <taxon>Aquatica</taxon>
    </lineage>
</organism>
<protein>
    <recommendedName>
        <fullName evidence="3">DUF4371 domain-containing protein</fullName>
    </recommendedName>
</protein>
<proteinExistence type="predicted"/>
<dbReference type="Proteomes" id="UP001353858">
    <property type="component" value="Unassembled WGS sequence"/>
</dbReference>
<reference evidence="2" key="1">
    <citation type="submission" date="2023-01" db="EMBL/GenBank/DDBJ databases">
        <title>Key to firefly adult light organ development and bioluminescence: homeobox transcription factors regulate luciferase expression and transportation to peroxisome.</title>
        <authorList>
            <person name="Fu X."/>
        </authorList>
    </citation>
    <scope>NUCLEOTIDE SEQUENCE [LARGE SCALE GENOMIC DNA]</scope>
</reference>